<evidence type="ECO:0008006" key="4">
    <source>
        <dbReference type="Google" id="ProtNLM"/>
    </source>
</evidence>
<feature type="region of interest" description="Disordered" evidence="1">
    <location>
        <begin position="129"/>
        <end position="152"/>
    </location>
</feature>
<dbReference type="Proteomes" id="UP000266389">
    <property type="component" value="Unassembled WGS sequence"/>
</dbReference>
<accession>A0A395M1G5</accession>
<dbReference type="Pfam" id="PF05991">
    <property type="entry name" value="NYN_YacP"/>
    <property type="match status" value="1"/>
</dbReference>
<comment type="caution">
    <text evidence="2">The sequence shown here is derived from an EMBL/GenBank/DDBJ whole genome shotgun (WGS) entry which is preliminary data.</text>
</comment>
<name>A0A395M1G5_9BACT</name>
<dbReference type="InterPro" id="IPR010298">
    <property type="entry name" value="YacP-like"/>
</dbReference>
<dbReference type="AlphaFoldDB" id="A0A395M1G5"/>
<dbReference type="PANTHER" id="PTHR34547">
    <property type="entry name" value="YACP-LIKE NYN DOMAIN PROTEIN"/>
    <property type="match status" value="1"/>
</dbReference>
<sequence length="164" mass="18234">MKRLIIDGYNLAHCLGHPLSMQTLERTRKSLEQQLCAYASAKKVEITVVYDGRGVIGNCEKHGPLHIIFTPEGESADERIKLLIDASRSRNLTVVSSDRSIRNYARVSGVASLSCQDFLSSFLRDAGKSSSTSAQPTRHDVHKKSAPLSEQELQEWKNLFGMDS</sequence>
<dbReference type="EMBL" id="PHFL01000049">
    <property type="protein sequence ID" value="RFM24058.1"/>
    <property type="molecule type" value="Genomic_DNA"/>
</dbReference>
<dbReference type="PANTHER" id="PTHR34547:SF1">
    <property type="entry name" value="YACP-LIKE NYN DOMAIN PROTEIN"/>
    <property type="match status" value="1"/>
</dbReference>
<gene>
    <name evidence="2" type="ORF">D0433_08135</name>
</gene>
<organism evidence="2 3">
    <name type="scientific">Candidatus Thermochlorobacter aerophilus</name>
    <dbReference type="NCBI Taxonomy" id="1868324"/>
    <lineage>
        <taxon>Bacteria</taxon>
        <taxon>Pseudomonadati</taxon>
        <taxon>Chlorobiota</taxon>
        <taxon>Chlorobiia</taxon>
        <taxon>Chlorobiales</taxon>
        <taxon>Candidatus Thermochlorobacteriaceae</taxon>
        <taxon>Candidatus Thermochlorobacter</taxon>
    </lineage>
</organism>
<protein>
    <recommendedName>
        <fullName evidence="4">NYN domain-containing protein</fullName>
    </recommendedName>
</protein>
<reference evidence="2 3" key="1">
    <citation type="journal article" date="2011" name="ISME J.">
        <title>Community ecology of hot spring cyanobacterial mats: predominant populations and their functional potential.</title>
        <authorList>
            <person name="Klatt C.G."/>
            <person name="Wood J.M."/>
            <person name="Rusch D.B."/>
            <person name="Bateson M.M."/>
            <person name="Hamamura N."/>
            <person name="Heidelberg J.F."/>
            <person name="Grossman A.R."/>
            <person name="Bhaya D."/>
            <person name="Cohan F.M."/>
            <person name="Kuhl M."/>
            <person name="Bryant D.A."/>
            <person name="Ward D.M."/>
        </authorList>
    </citation>
    <scope>NUCLEOTIDE SEQUENCE [LARGE SCALE GENOMIC DNA]</scope>
    <source>
        <strain evidence="2">OS</strain>
    </source>
</reference>
<evidence type="ECO:0000313" key="3">
    <source>
        <dbReference type="Proteomes" id="UP000266389"/>
    </source>
</evidence>
<evidence type="ECO:0000313" key="2">
    <source>
        <dbReference type="EMBL" id="RFM24058.1"/>
    </source>
</evidence>
<evidence type="ECO:0000256" key="1">
    <source>
        <dbReference type="SAM" id="MobiDB-lite"/>
    </source>
</evidence>
<proteinExistence type="predicted"/>